<evidence type="ECO:0000313" key="8">
    <source>
        <dbReference type="Proteomes" id="UP000006548"/>
    </source>
</evidence>
<dbReference type="ProteomicsDB" id="211833"/>
<feature type="domain" description="Agenet" evidence="5">
    <location>
        <begin position="3"/>
        <end position="74"/>
    </location>
</feature>
<evidence type="ECO:0007829" key="10">
    <source>
        <dbReference type="PDB" id="7YT9"/>
    </source>
</evidence>
<dbReference type="InterPro" id="IPR007930">
    <property type="entry name" value="DUF724"/>
</dbReference>
<proteinExistence type="evidence at protein level"/>
<dbReference type="ExpressionAtlas" id="F4IL23">
    <property type="expression patterns" value="baseline and differential"/>
</dbReference>
<dbReference type="TAIR" id="AT2G47230">
    <property type="gene designation" value="DUF6"/>
</dbReference>
<reference evidence="10" key="3">
    <citation type="journal article" date="2022" name="J. Integr. Plant Biol.">
        <title>The H3K9me2-binding protein AGDP3 limits DNA methylation and transcriptional gene silencing in Arabidopsis.</title>
        <authorList>
            <person name="Zhou X."/>
            <person name="Wei M."/>
            <person name="Nie W."/>
            <person name="Xi Y."/>
            <person name="Peng L."/>
            <person name="Zheng Q."/>
            <person name="Tang K."/>
            <person name="Satheesh V."/>
            <person name="Wang Y."/>
            <person name="Luo J."/>
            <person name="Du X."/>
            <person name="Liu R."/>
            <person name="Yang Z."/>
            <person name="La H."/>
            <person name="Zhong Y."/>
            <person name="Yang Y."/>
            <person name="Zhu J.K."/>
            <person name="Du J."/>
            <person name="Lei M."/>
        </authorList>
    </citation>
    <scope>X-RAY CRYSTALLOGRAPHY (2.60 ANGSTROMS) OF 1-290</scope>
</reference>
<keyword evidence="1" id="KW-0813">Transport</keyword>
<feature type="coiled-coil region" evidence="3">
    <location>
        <begin position="617"/>
        <end position="672"/>
    </location>
</feature>
<evidence type="ECO:0000313" key="9">
    <source>
        <dbReference type="TAIR" id="AT2G47230"/>
    </source>
</evidence>
<dbReference type="InterPro" id="IPR008395">
    <property type="entry name" value="Agenet-like_dom"/>
</dbReference>
<dbReference type="RefSeq" id="NP_001189769.1">
    <property type="nucleotide sequence ID" value="NM_001202840.1"/>
</dbReference>
<keyword evidence="10" id="KW-0002">3D-structure</keyword>
<feature type="region of interest" description="Disordered" evidence="4">
    <location>
        <begin position="293"/>
        <end position="320"/>
    </location>
</feature>
<organism evidence="7 8">
    <name type="scientific">Arabidopsis thaliana</name>
    <name type="common">Mouse-ear cress</name>
    <dbReference type="NCBI Taxonomy" id="3702"/>
    <lineage>
        <taxon>Eukaryota</taxon>
        <taxon>Viridiplantae</taxon>
        <taxon>Streptophyta</taxon>
        <taxon>Embryophyta</taxon>
        <taxon>Tracheophyta</taxon>
        <taxon>Spermatophyta</taxon>
        <taxon>Magnoliopsida</taxon>
        <taxon>eudicotyledons</taxon>
        <taxon>Gunneridae</taxon>
        <taxon>Pentapetalae</taxon>
        <taxon>rosids</taxon>
        <taxon>malvids</taxon>
        <taxon>Brassicales</taxon>
        <taxon>Brassicaceae</taxon>
        <taxon>Camelineae</taxon>
        <taxon>Arabidopsis</taxon>
    </lineage>
</organism>
<feature type="domain" description="Agenet" evidence="5">
    <location>
        <begin position="78"/>
        <end position="134"/>
    </location>
</feature>
<keyword evidence="11 12" id="KW-1267">Proteomics identification</keyword>
<keyword evidence="3" id="KW-0175">Coiled coil</keyword>
<feature type="domain" description="Agenet" evidence="5">
    <location>
        <begin position="148"/>
        <end position="221"/>
    </location>
</feature>
<evidence type="ECO:0000313" key="7">
    <source>
        <dbReference type="EMBL" id="AEC10817.1"/>
    </source>
</evidence>
<dbReference type="CDD" id="cd20406">
    <property type="entry name" value="Tudor_Agenet_AtDUF_rpt2_4"/>
    <property type="match status" value="2"/>
</dbReference>
<keyword evidence="2" id="KW-0341">Growth regulation</keyword>
<sequence>MEETIRKGSEVEVSSTEEGFADAWFRGILQENPTKSGRKKLRVRYLTLLNDDALSPLIENIEPRFIRPVPPENEYNGIVLEEGTVVDADHKDGWWTGVIIKKLENGKFWVYYDSPPDIIEFERNQLRPHLRWSGWKWLRPDIQELDKSMFSSGTMAEVSTIVDKAEVAWFPAMIIKEIEVDGEKKFIVKDCNKHLSFSGDEARTNSTIDSSRVRPTPPPFPVEKYELMDRVEVFRGSVWRQGLVRGVLDHNCYMVCLVVTKEEPVVKHSDLRPCKVWEDGQTPVIETPSNVMKTKPMRSCSGAKSMTPKRTTKHARRSLNLEKSAETLTKAESRAATGELRSKRANDVINDNTPLVITPQVKPIASVEPVTPSRVRTATPLKQTKADTQGKSSPKKTLEPMRDENGLENSTRQKVLEEKNSEKKGRKRKRQEEHNSDLKETDESCNGQMAEINDTSSICNDVDDQPLAAWINLPTDNFFFFFFFIVLIYPETSIDHSPIVVNNAAIATDVEERQANDTLMILPFAKKSPFWKMYETQEVCKIAPQSPHFSPLFEAKEELREWTAVGMMVSFYGLLEEVKNLQLDVSPSTLGSLSCSFAELEKHGFDVAAPQSRINKMLSLQDERAKKAEERKGLEKKIEAGEIEGHTYEEEMAELELKILELKRQQVVAKEMKEATDKVTSGMKSYAEMINQEIEDLRLEFQSTASAPW</sequence>
<dbReference type="Proteomes" id="UP000006548">
    <property type="component" value="Chromosome 2"/>
</dbReference>
<dbReference type="OrthoDB" id="687110at2759"/>
<dbReference type="InterPro" id="IPR014002">
    <property type="entry name" value="Agenet_dom_plant"/>
</dbReference>
<dbReference type="EMBL" id="CP002685">
    <property type="protein sequence ID" value="AEC10817.1"/>
    <property type="molecule type" value="Genomic_DNA"/>
</dbReference>
<feature type="compositionally biased region" description="Basic and acidic residues" evidence="4">
    <location>
        <begin position="396"/>
        <end position="405"/>
    </location>
</feature>
<dbReference type="PANTHER" id="PTHR31917">
    <property type="entry name" value="AGENET DOMAIN-CONTAINING PROTEIN-RELATED"/>
    <property type="match status" value="1"/>
</dbReference>
<reference evidence="8" key="2">
    <citation type="journal article" date="2017" name="Plant J.">
        <title>Araport11: a complete reannotation of the Arabidopsis thaliana reference genome.</title>
        <authorList>
            <person name="Cheng C.Y."/>
            <person name="Krishnakumar V."/>
            <person name="Chan A.P."/>
            <person name="Thibaud-Nissen F."/>
            <person name="Schobel S."/>
            <person name="Town C.D."/>
        </authorList>
    </citation>
    <scope>GENOME REANNOTATION</scope>
    <source>
        <strain evidence="8">cv. Columbia</strain>
    </source>
</reference>
<evidence type="ECO:0000259" key="5">
    <source>
        <dbReference type="SMART" id="SM00743"/>
    </source>
</evidence>
<evidence type="ECO:0000313" key="6">
    <source>
        <dbReference type="Araport" id="AT2G47230"/>
    </source>
</evidence>
<dbReference type="CDD" id="cd20405">
    <property type="entry name" value="Tudor_Agenet_AtDUF_rpt1_3"/>
    <property type="match status" value="2"/>
</dbReference>
<feature type="compositionally biased region" description="Polar residues" evidence="4">
    <location>
        <begin position="374"/>
        <end position="392"/>
    </location>
</feature>
<feature type="compositionally biased region" description="Basic and acidic residues" evidence="4">
    <location>
        <begin position="414"/>
        <end position="423"/>
    </location>
</feature>
<feature type="compositionally biased region" description="Basic and acidic residues" evidence="4">
    <location>
        <begin position="430"/>
        <end position="442"/>
    </location>
</feature>
<protein>
    <recommendedName>
        <fullName evidence="5">Agenet domain-containing protein</fullName>
    </recommendedName>
</protein>
<dbReference type="Pfam" id="PF05641">
    <property type="entry name" value="Agenet"/>
    <property type="match status" value="3"/>
</dbReference>
<dbReference type="SMART" id="SM00743">
    <property type="entry name" value="Agenet"/>
    <property type="match status" value="4"/>
</dbReference>
<dbReference type="GeneID" id="819336"/>
<keyword evidence="8" id="KW-1185">Reference proteome</keyword>
<evidence type="ECO:0000256" key="4">
    <source>
        <dbReference type="SAM" id="MobiDB-lite"/>
    </source>
</evidence>
<dbReference type="Pfam" id="PF05266">
    <property type="entry name" value="DUF724"/>
    <property type="match status" value="1"/>
</dbReference>
<evidence type="ECO:0000256" key="2">
    <source>
        <dbReference type="ARBA" id="ARBA00022604"/>
    </source>
</evidence>
<evidence type="ECO:0007829" key="12">
    <source>
        <dbReference type="ProteomicsDB" id="F4IL23"/>
    </source>
</evidence>
<dbReference type="PANTHER" id="PTHR31917:SF153">
    <property type="entry name" value="DUF724 DOMAIN-CONTAINING PROTEIN 3-RELATED"/>
    <property type="match status" value="1"/>
</dbReference>
<evidence type="ECO:0000256" key="3">
    <source>
        <dbReference type="SAM" id="Coils"/>
    </source>
</evidence>
<gene>
    <name evidence="7 9" type="primary">DUF6</name>
    <name evidence="7" type="synonym">ATDUF6</name>
    <name evidence="6 7" type="ordered locus">At2g47230</name>
    <name evidence="7" type="ORF">T8I13.7</name>
</gene>
<dbReference type="AlphaFoldDB" id="F4IL23"/>
<reference evidence="7 8" key="1">
    <citation type="journal article" date="1999" name="Nature">
        <title>Sequence and analysis of chromosome 2 of the plant Arabidopsis thaliana.</title>
        <authorList>
            <person name="Lin X."/>
            <person name="Kaul S."/>
            <person name="Rounsley S."/>
            <person name="Shea T.P."/>
            <person name="Benito M.I."/>
            <person name="Town C.D."/>
            <person name="Fujii C.Y."/>
            <person name="Mason T."/>
            <person name="Bowman C.L."/>
            <person name="Barnstead M."/>
            <person name="Feldblyum T.V."/>
            <person name="Buell C.R."/>
            <person name="Ketchum K.A."/>
            <person name="Lee J."/>
            <person name="Ronning C.M."/>
            <person name="Koo H.L."/>
            <person name="Moffat K.S."/>
            <person name="Cronin L.A."/>
            <person name="Shen M."/>
            <person name="Pai G."/>
            <person name="Van Aken S."/>
            <person name="Umayam L."/>
            <person name="Tallon L.J."/>
            <person name="Gill J.E."/>
            <person name="Adams M.D."/>
            <person name="Carrera A.J."/>
            <person name="Creasy T.H."/>
            <person name="Goodman H.M."/>
            <person name="Somerville C.R."/>
            <person name="Copenhaver G.P."/>
            <person name="Preuss D."/>
            <person name="Nierman W.C."/>
            <person name="White O."/>
            <person name="Eisen J.A."/>
            <person name="Salzberg S.L."/>
            <person name="Fraser C.M."/>
            <person name="Venter J.C."/>
        </authorList>
    </citation>
    <scope>NUCLEOTIDE SEQUENCE [LARGE SCALE GENOMIC DNA]</scope>
    <source>
        <strain evidence="8">cv. Columbia</strain>
    </source>
</reference>
<feature type="domain" description="Agenet" evidence="5">
    <location>
        <begin position="223"/>
        <end position="279"/>
    </location>
</feature>
<accession>F4IL23</accession>
<name>F4IL23_ARATH</name>
<evidence type="ECO:0007829" key="11">
    <source>
        <dbReference type="PeptideAtlas" id="F4IL23"/>
    </source>
</evidence>
<dbReference type="SMR" id="F4IL23"/>
<dbReference type="Araport" id="AT2G47230"/>
<evidence type="ECO:0000256" key="1">
    <source>
        <dbReference type="ARBA" id="ARBA00022448"/>
    </source>
</evidence>
<dbReference type="PDB" id="7YT9">
    <property type="method" value="X-ray"/>
    <property type="resolution" value="2.60 A"/>
    <property type="chains" value="A/B=1-290"/>
</dbReference>
<feature type="region of interest" description="Disordered" evidence="4">
    <location>
        <begin position="367"/>
        <end position="446"/>
    </location>
</feature>